<evidence type="ECO:0000313" key="10">
    <source>
        <dbReference type="EMBL" id="ACY98152.1"/>
    </source>
</evidence>
<proteinExistence type="predicted"/>
<dbReference type="GO" id="GO:0015990">
    <property type="term" value="P:electron transport coupled proton transport"/>
    <property type="evidence" value="ECO:0007669"/>
    <property type="project" value="TreeGrafter"/>
</dbReference>
<evidence type="ECO:0000256" key="7">
    <source>
        <dbReference type="SAM" id="Phobius"/>
    </source>
</evidence>
<dbReference type="InterPro" id="IPR001750">
    <property type="entry name" value="ND/Mrp_TM"/>
</dbReference>
<dbReference type="eggNOG" id="COG1009">
    <property type="taxonomic scope" value="Bacteria"/>
</dbReference>
<gene>
    <name evidence="10" type="ordered locus">Tcur_2597</name>
</gene>
<dbReference type="PANTHER" id="PTHR42829:SF2">
    <property type="entry name" value="NADH-UBIQUINONE OXIDOREDUCTASE CHAIN 5"/>
    <property type="match status" value="1"/>
</dbReference>
<keyword evidence="11" id="KW-1185">Reference proteome</keyword>
<keyword evidence="10" id="KW-0830">Ubiquinone</keyword>
<keyword evidence="4 7" id="KW-0472">Membrane</keyword>
<evidence type="ECO:0000259" key="8">
    <source>
        <dbReference type="Pfam" id="PF00361"/>
    </source>
</evidence>
<feature type="transmembrane region" description="Helical" evidence="7">
    <location>
        <begin position="38"/>
        <end position="62"/>
    </location>
</feature>
<evidence type="ECO:0000259" key="9">
    <source>
        <dbReference type="Pfam" id="PF00662"/>
    </source>
</evidence>
<evidence type="ECO:0000256" key="4">
    <source>
        <dbReference type="ARBA" id="ARBA00023136"/>
    </source>
</evidence>
<evidence type="ECO:0000256" key="5">
    <source>
        <dbReference type="RuleBase" id="RU000320"/>
    </source>
</evidence>
<dbReference type="KEGG" id="tcu:Tcur_2597"/>
<dbReference type="InterPro" id="IPR003945">
    <property type="entry name" value="NU5C-like"/>
</dbReference>
<dbReference type="HOGENOM" id="CLU_007100_0_4_11"/>
<evidence type="ECO:0000256" key="3">
    <source>
        <dbReference type="ARBA" id="ARBA00022989"/>
    </source>
</evidence>
<dbReference type="GO" id="GO:0012505">
    <property type="term" value="C:endomembrane system"/>
    <property type="evidence" value="ECO:0007669"/>
    <property type="project" value="UniProtKB-SubCell"/>
</dbReference>
<feature type="transmembrane region" description="Helical" evidence="7">
    <location>
        <begin position="119"/>
        <end position="137"/>
    </location>
</feature>
<evidence type="ECO:0000313" key="11">
    <source>
        <dbReference type="Proteomes" id="UP000001918"/>
    </source>
</evidence>
<dbReference type="AlphaFoldDB" id="D1A4Y3"/>
<sequence>MSVRPHEVLLILLPGLPLAAFAAPAVPAWFGRRWSERRVSAVTVGAFAGAAIAAAVLGGLLACRGGGRLTASAGTWFGGLHLVLVADRLSLPFAGLTALTGCLIAVFSRRYLHKEPGHLRFHLLLALFVAGAELLVLADALEFVFAGWELTGLSSALLIAFFHERRAPAEHGLRAFWTYRVCDAGLLGAIVWLHHATGTTALSDPAAGTPGAIVPGILLLWAALGKAAQAPLGGWLPRAMEGPTPSSALCYGAISVSLGPYLLLRTEHLWQSSAQVRAAIIVVGALSAVHAALTERVQTDIKSALAYASMTQVSLVMVEIGAGLRDLALVHLIAHAMLRCAQILRAPSLIHDHHRLERAAHRRADTLGLERFLPPRARRWLYRYSLERGYFDAWLTDYAAGGFLRLLRRLDRLDEHWARRLGAGSGARPAAHSADTRQAVPAGRTAGEEAGKP</sequence>
<dbReference type="InterPro" id="IPR001516">
    <property type="entry name" value="Proton_antipo_N"/>
</dbReference>
<reference evidence="10 11" key="1">
    <citation type="journal article" date="2011" name="Stand. Genomic Sci.">
        <title>Complete genome sequence of Thermomonospora curvata type strain (B9).</title>
        <authorList>
            <person name="Chertkov O."/>
            <person name="Sikorski J."/>
            <person name="Nolan M."/>
            <person name="Lapidus A."/>
            <person name="Lucas S."/>
            <person name="Del Rio T.G."/>
            <person name="Tice H."/>
            <person name="Cheng J.F."/>
            <person name="Goodwin L."/>
            <person name="Pitluck S."/>
            <person name="Liolios K."/>
            <person name="Ivanova N."/>
            <person name="Mavromatis K."/>
            <person name="Mikhailova N."/>
            <person name="Ovchinnikova G."/>
            <person name="Pati A."/>
            <person name="Chen A."/>
            <person name="Palaniappan K."/>
            <person name="Djao O.D."/>
            <person name="Land M."/>
            <person name="Hauser L."/>
            <person name="Chang Y.J."/>
            <person name="Jeffries C.D."/>
            <person name="Brettin T."/>
            <person name="Han C."/>
            <person name="Detter J.C."/>
            <person name="Rohde M."/>
            <person name="Goker M."/>
            <person name="Woyke T."/>
            <person name="Bristow J."/>
            <person name="Eisen J.A."/>
            <person name="Markowitz V."/>
            <person name="Hugenholtz P."/>
            <person name="Klenk H.P."/>
            <person name="Kyrpides N.C."/>
        </authorList>
    </citation>
    <scope>NUCLEOTIDE SEQUENCE [LARGE SCALE GENOMIC DNA]</scope>
    <source>
        <strain evidence="11">ATCC 19995 / DSM 43183 / JCM 3096 / KCTC 9072 / NBRC 15933 / NCIMB 10081 / Henssen B9</strain>
    </source>
</reference>
<dbReference type="Pfam" id="PF00662">
    <property type="entry name" value="Proton_antipo_N"/>
    <property type="match status" value="1"/>
</dbReference>
<feature type="region of interest" description="Disordered" evidence="6">
    <location>
        <begin position="425"/>
        <end position="453"/>
    </location>
</feature>
<dbReference type="GO" id="GO:0003954">
    <property type="term" value="F:NADH dehydrogenase activity"/>
    <property type="evidence" value="ECO:0007669"/>
    <property type="project" value="TreeGrafter"/>
</dbReference>
<evidence type="ECO:0000256" key="1">
    <source>
        <dbReference type="ARBA" id="ARBA00004127"/>
    </source>
</evidence>
<feature type="domain" description="NADH-Ubiquinone oxidoreductase (complex I) chain 5 N-terminal" evidence="9">
    <location>
        <begin position="81"/>
        <end position="121"/>
    </location>
</feature>
<evidence type="ECO:0000256" key="2">
    <source>
        <dbReference type="ARBA" id="ARBA00022692"/>
    </source>
</evidence>
<dbReference type="OrthoDB" id="9811798at2"/>
<dbReference type="PRINTS" id="PR01434">
    <property type="entry name" value="NADHDHGNASE5"/>
</dbReference>
<feature type="domain" description="NADH:quinone oxidoreductase/Mrp antiporter transmembrane" evidence="8">
    <location>
        <begin position="141"/>
        <end position="357"/>
    </location>
</feature>
<feature type="transmembrane region" description="Helical" evidence="7">
    <location>
        <begin position="92"/>
        <end position="112"/>
    </location>
</feature>
<dbReference type="STRING" id="471852.Tcur_2597"/>
<evidence type="ECO:0000256" key="6">
    <source>
        <dbReference type="SAM" id="MobiDB-lite"/>
    </source>
</evidence>
<dbReference type="Proteomes" id="UP000001918">
    <property type="component" value="Chromosome"/>
</dbReference>
<dbReference type="EMBL" id="CP001738">
    <property type="protein sequence ID" value="ACY98152.1"/>
    <property type="molecule type" value="Genomic_DNA"/>
</dbReference>
<dbReference type="RefSeq" id="WP_012852936.1">
    <property type="nucleotide sequence ID" value="NC_013510.1"/>
</dbReference>
<protein>
    <submittedName>
        <fullName evidence="10">NADH/Ubiquinone/plastoquinone (Complex I)</fullName>
    </submittedName>
</protein>
<keyword evidence="2 5" id="KW-0812">Transmembrane</keyword>
<keyword evidence="3 7" id="KW-1133">Transmembrane helix</keyword>
<accession>D1A4Y3</accession>
<dbReference type="GO" id="GO:0016020">
    <property type="term" value="C:membrane"/>
    <property type="evidence" value="ECO:0007669"/>
    <property type="project" value="UniProtKB-SubCell"/>
</dbReference>
<dbReference type="PANTHER" id="PTHR42829">
    <property type="entry name" value="NADH-UBIQUINONE OXIDOREDUCTASE CHAIN 5"/>
    <property type="match status" value="1"/>
</dbReference>
<organism evidence="10 11">
    <name type="scientific">Thermomonospora curvata (strain ATCC 19995 / DSM 43183 / JCM 3096 / KCTC 9072 / NBRC 15933 / NCIMB 10081 / Henssen B9)</name>
    <dbReference type="NCBI Taxonomy" id="471852"/>
    <lineage>
        <taxon>Bacteria</taxon>
        <taxon>Bacillati</taxon>
        <taxon>Actinomycetota</taxon>
        <taxon>Actinomycetes</taxon>
        <taxon>Streptosporangiales</taxon>
        <taxon>Thermomonosporaceae</taxon>
        <taxon>Thermomonospora</taxon>
    </lineage>
</organism>
<dbReference type="GO" id="GO:0008137">
    <property type="term" value="F:NADH dehydrogenase (ubiquinone) activity"/>
    <property type="evidence" value="ECO:0007669"/>
    <property type="project" value="InterPro"/>
</dbReference>
<dbReference type="GO" id="GO:0042773">
    <property type="term" value="P:ATP synthesis coupled electron transport"/>
    <property type="evidence" value="ECO:0007669"/>
    <property type="project" value="InterPro"/>
</dbReference>
<dbReference type="Pfam" id="PF00361">
    <property type="entry name" value="Proton_antipo_M"/>
    <property type="match status" value="1"/>
</dbReference>
<comment type="subcellular location">
    <subcellularLocation>
        <location evidence="1">Endomembrane system</location>
        <topology evidence="1">Multi-pass membrane protein</topology>
    </subcellularLocation>
    <subcellularLocation>
        <location evidence="5">Membrane</location>
        <topology evidence="5">Multi-pass membrane protein</topology>
    </subcellularLocation>
</comment>
<name>D1A4Y3_THECD</name>